<dbReference type="InterPro" id="IPR044992">
    <property type="entry name" value="ChyE-like"/>
</dbReference>
<dbReference type="Proteomes" id="UP000634668">
    <property type="component" value="Unassembled WGS sequence"/>
</dbReference>
<organism evidence="2 3">
    <name type="scientific">Arenibacter certesii</name>
    <dbReference type="NCBI Taxonomy" id="228955"/>
    <lineage>
        <taxon>Bacteria</taxon>
        <taxon>Pseudomonadati</taxon>
        <taxon>Bacteroidota</taxon>
        <taxon>Flavobacteriia</taxon>
        <taxon>Flavobacteriales</taxon>
        <taxon>Flavobacteriaceae</taxon>
        <taxon>Arenibacter</taxon>
    </lineage>
</organism>
<keyword evidence="3" id="KW-1185">Reference proteome</keyword>
<dbReference type="PANTHER" id="PTHR42695">
    <property type="entry name" value="GLUTAMINE AMIDOTRANSFERASE YLR126C-RELATED"/>
    <property type="match status" value="1"/>
</dbReference>
<reference evidence="2" key="1">
    <citation type="journal article" date="2014" name="Int. J. Syst. Evol. Microbiol.">
        <title>Complete genome sequence of Corynebacterium casei LMG S-19264T (=DSM 44701T), isolated from a smear-ripened cheese.</title>
        <authorList>
            <consortium name="US DOE Joint Genome Institute (JGI-PGF)"/>
            <person name="Walter F."/>
            <person name="Albersmeier A."/>
            <person name="Kalinowski J."/>
            <person name="Ruckert C."/>
        </authorList>
    </citation>
    <scope>NUCLEOTIDE SEQUENCE</scope>
    <source>
        <strain evidence="2">KCTC 12113</strain>
    </source>
</reference>
<evidence type="ECO:0000313" key="2">
    <source>
        <dbReference type="EMBL" id="GGW28987.1"/>
    </source>
</evidence>
<evidence type="ECO:0000313" key="3">
    <source>
        <dbReference type="Proteomes" id="UP000634668"/>
    </source>
</evidence>
<dbReference type="GO" id="GO:0005829">
    <property type="term" value="C:cytosol"/>
    <property type="evidence" value="ECO:0007669"/>
    <property type="project" value="TreeGrafter"/>
</dbReference>
<dbReference type="InterPro" id="IPR017926">
    <property type="entry name" value="GATASE"/>
</dbReference>
<evidence type="ECO:0000259" key="1">
    <source>
        <dbReference type="Pfam" id="PF00117"/>
    </source>
</evidence>
<dbReference type="CDD" id="cd01741">
    <property type="entry name" value="GATase1_1"/>
    <property type="match status" value="1"/>
</dbReference>
<dbReference type="EMBL" id="BMWP01000006">
    <property type="protein sequence ID" value="GGW28987.1"/>
    <property type="molecule type" value="Genomic_DNA"/>
</dbReference>
<dbReference type="PROSITE" id="PS51273">
    <property type="entry name" value="GATASE_TYPE_1"/>
    <property type="match status" value="1"/>
</dbReference>
<dbReference type="PANTHER" id="PTHR42695:SF5">
    <property type="entry name" value="GLUTAMINE AMIDOTRANSFERASE YLR126C-RELATED"/>
    <property type="match status" value="1"/>
</dbReference>
<dbReference type="Gene3D" id="3.40.50.880">
    <property type="match status" value="1"/>
</dbReference>
<dbReference type="Pfam" id="PF00117">
    <property type="entry name" value="GATase"/>
    <property type="match status" value="1"/>
</dbReference>
<comment type="caution">
    <text evidence="2">The sequence shown here is derived from an EMBL/GenBank/DDBJ whole genome shotgun (WGS) entry which is preliminary data.</text>
</comment>
<dbReference type="SUPFAM" id="SSF52317">
    <property type="entry name" value="Class I glutamine amidotransferase-like"/>
    <property type="match status" value="1"/>
</dbReference>
<sequence length="264" mass="29518">MRLLIVEGNNENTRSQREAYGIMPYHLKFQEMLRGLVPKAQTDFAFPADVAIDLPTTSKLEQYDGVLWTGSSLSVLDNIPDVQRQLNFADDVFKSGIPFYGSCWGMQIATVVAGGKVVRSKNGLEFGVSKPIEVTPLGKISPFLSHRIAPYSALCVHYDEVDEVPHNALVLASNSHSKVQAMTFDFKKGSFFGVQYHPEFNTSEMALIASFLSQKLVGSKVFDSLEDVQEFCLLLREQNGIPFEISDYQLHTQEIMAWLKQLSA</sequence>
<dbReference type="InterPro" id="IPR029062">
    <property type="entry name" value="Class_I_gatase-like"/>
</dbReference>
<protein>
    <recommendedName>
        <fullName evidence="1">Glutamine amidotransferase domain-containing protein</fullName>
    </recommendedName>
</protein>
<accession>A0A918MIT6</accession>
<dbReference type="RefSeq" id="WP_051315509.1">
    <property type="nucleotide sequence ID" value="NZ_BMWP01000006.1"/>
</dbReference>
<name>A0A918MIT6_9FLAO</name>
<feature type="domain" description="Glutamine amidotransferase" evidence="1">
    <location>
        <begin position="60"/>
        <end position="205"/>
    </location>
</feature>
<dbReference type="AlphaFoldDB" id="A0A918MIT6"/>
<proteinExistence type="predicted"/>
<reference evidence="2" key="2">
    <citation type="submission" date="2020-09" db="EMBL/GenBank/DDBJ databases">
        <authorList>
            <person name="Sun Q."/>
            <person name="Kim S."/>
        </authorList>
    </citation>
    <scope>NUCLEOTIDE SEQUENCE</scope>
    <source>
        <strain evidence="2">KCTC 12113</strain>
    </source>
</reference>
<gene>
    <name evidence="2" type="ORF">GCM10007383_12990</name>
</gene>